<dbReference type="GO" id="GO:0055085">
    <property type="term" value="P:transmembrane transport"/>
    <property type="evidence" value="ECO:0007669"/>
    <property type="project" value="InterPro"/>
</dbReference>
<feature type="transmembrane region" description="Helical" evidence="7">
    <location>
        <begin position="100"/>
        <end position="123"/>
    </location>
</feature>
<dbReference type="PROSITE" id="PS50928">
    <property type="entry name" value="ABC_TM1"/>
    <property type="match status" value="1"/>
</dbReference>
<evidence type="ECO:0000256" key="1">
    <source>
        <dbReference type="ARBA" id="ARBA00004651"/>
    </source>
</evidence>
<keyword evidence="3" id="KW-1003">Cell membrane</keyword>
<evidence type="ECO:0000256" key="4">
    <source>
        <dbReference type="ARBA" id="ARBA00022692"/>
    </source>
</evidence>
<name>A0A2B8BCQ2_9PROT</name>
<reference evidence="10" key="1">
    <citation type="submission" date="2017-10" db="EMBL/GenBank/DDBJ databases">
        <authorList>
            <person name="Kravchenko I.K."/>
            <person name="Grouzdev D.S."/>
        </authorList>
    </citation>
    <scope>NUCLEOTIDE SEQUENCE [LARGE SCALE GENOMIC DNA]</scope>
    <source>
        <strain evidence="10">B2</strain>
    </source>
</reference>
<evidence type="ECO:0000256" key="6">
    <source>
        <dbReference type="ARBA" id="ARBA00023136"/>
    </source>
</evidence>
<feature type="transmembrane region" description="Helical" evidence="7">
    <location>
        <begin position="236"/>
        <end position="263"/>
    </location>
</feature>
<organism evidence="9 10">
    <name type="scientific">Azospirillum palustre</name>
    <dbReference type="NCBI Taxonomy" id="2044885"/>
    <lineage>
        <taxon>Bacteria</taxon>
        <taxon>Pseudomonadati</taxon>
        <taxon>Pseudomonadota</taxon>
        <taxon>Alphaproteobacteria</taxon>
        <taxon>Rhodospirillales</taxon>
        <taxon>Azospirillaceae</taxon>
        <taxon>Azospirillum</taxon>
    </lineage>
</organism>
<accession>A0A2B8BCQ2</accession>
<proteinExistence type="inferred from homology"/>
<keyword evidence="6 7" id="KW-0472">Membrane</keyword>
<dbReference type="Gene3D" id="1.10.3720.10">
    <property type="entry name" value="MetI-like"/>
    <property type="match status" value="1"/>
</dbReference>
<protein>
    <submittedName>
        <fullName evidence="9">ABC transporter</fullName>
    </submittedName>
</protein>
<dbReference type="CDD" id="cd06261">
    <property type="entry name" value="TM_PBP2"/>
    <property type="match status" value="1"/>
</dbReference>
<dbReference type="InterPro" id="IPR035906">
    <property type="entry name" value="MetI-like_sf"/>
</dbReference>
<gene>
    <name evidence="9" type="ORF">CRT60_20690</name>
</gene>
<dbReference type="InterPro" id="IPR000515">
    <property type="entry name" value="MetI-like"/>
</dbReference>
<dbReference type="RefSeq" id="WP_098738409.1">
    <property type="nucleotide sequence ID" value="NZ_PDKW01000042.1"/>
</dbReference>
<dbReference type="SUPFAM" id="SSF161098">
    <property type="entry name" value="MetI-like"/>
    <property type="match status" value="1"/>
</dbReference>
<dbReference type="Proteomes" id="UP000225379">
    <property type="component" value="Unassembled WGS sequence"/>
</dbReference>
<keyword evidence="2 7" id="KW-0813">Transport</keyword>
<evidence type="ECO:0000256" key="5">
    <source>
        <dbReference type="ARBA" id="ARBA00022989"/>
    </source>
</evidence>
<dbReference type="PANTHER" id="PTHR43163">
    <property type="entry name" value="DIPEPTIDE TRANSPORT SYSTEM PERMEASE PROTEIN DPPB-RELATED"/>
    <property type="match status" value="1"/>
</dbReference>
<keyword evidence="5 7" id="KW-1133">Transmembrane helix</keyword>
<dbReference type="InterPro" id="IPR045621">
    <property type="entry name" value="BPD_transp_1_N"/>
</dbReference>
<evidence type="ECO:0000259" key="8">
    <source>
        <dbReference type="PROSITE" id="PS50928"/>
    </source>
</evidence>
<evidence type="ECO:0000313" key="9">
    <source>
        <dbReference type="EMBL" id="PGH55695.1"/>
    </source>
</evidence>
<feature type="domain" description="ABC transmembrane type-1" evidence="8">
    <location>
        <begin position="96"/>
        <end position="301"/>
    </location>
</feature>
<feature type="transmembrane region" description="Helical" evidence="7">
    <location>
        <begin position="283"/>
        <end position="308"/>
    </location>
</feature>
<evidence type="ECO:0000256" key="7">
    <source>
        <dbReference type="RuleBase" id="RU363032"/>
    </source>
</evidence>
<comment type="subcellular location">
    <subcellularLocation>
        <location evidence="1 7">Cell membrane</location>
        <topology evidence="1 7">Multi-pass membrane protein</topology>
    </subcellularLocation>
</comment>
<dbReference type="GO" id="GO:0005886">
    <property type="term" value="C:plasma membrane"/>
    <property type="evidence" value="ECO:0007669"/>
    <property type="project" value="UniProtKB-SubCell"/>
</dbReference>
<feature type="transmembrane region" description="Helical" evidence="7">
    <location>
        <begin position="12"/>
        <end position="31"/>
    </location>
</feature>
<dbReference type="Pfam" id="PF00528">
    <property type="entry name" value="BPD_transp_1"/>
    <property type="match status" value="1"/>
</dbReference>
<evidence type="ECO:0000313" key="10">
    <source>
        <dbReference type="Proteomes" id="UP000225379"/>
    </source>
</evidence>
<evidence type="ECO:0000256" key="2">
    <source>
        <dbReference type="ARBA" id="ARBA00022448"/>
    </source>
</evidence>
<keyword evidence="10" id="KW-1185">Reference proteome</keyword>
<comment type="caution">
    <text evidence="9">The sequence shown here is derived from an EMBL/GenBank/DDBJ whole genome shotgun (WGS) entry which is preliminary data.</text>
</comment>
<dbReference type="Pfam" id="PF19300">
    <property type="entry name" value="BPD_transp_1_N"/>
    <property type="match status" value="1"/>
</dbReference>
<keyword evidence="4 7" id="KW-0812">Transmembrane</keyword>
<dbReference type="OrthoDB" id="7834831at2"/>
<sequence>MSASWLLRRLALILYTTFIVSVLVFGITQALPADAAVTLLGENATAEALNAIRERLGLGDPIWWQYLRWVGHAATGDFGLSMRTGQPVGPEMLTALGRSLLLAVAAILVMLVIAVPLGMLAAVRQGKLADMATGLISYLGVSFPEFVTATLLAMLLADTLQWLPATGYVSPLEDFGGALRHLALPVLTASLILVAHVARMVRSETLDVLHSDYIRAARLKGLPERTVLVRHALRNALLPVVTIVALDVGYLLGGIIVIEEIFAIPGIGRQLMVAVTARDLPSIQAGALIMSATYAVANTLADVAYAVLDKRIRYD</sequence>
<dbReference type="PANTHER" id="PTHR43163:SF6">
    <property type="entry name" value="DIPEPTIDE TRANSPORT SYSTEM PERMEASE PROTEIN DPPB-RELATED"/>
    <property type="match status" value="1"/>
</dbReference>
<evidence type="ECO:0000256" key="3">
    <source>
        <dbReference type="ARBA" id="ARBA00022475"/>
    </source>
</evidence>
<dbReference type="EMBL" id="PDKW01000042">
    <property type="protein sequence ID" value="PGH55695.1"/>
    <property type="molecule type" value="Genomic_DNA"/>
</dbReference>
<dbReference type="AlphaFoldDB" id="A0A2B8BCQ2"/>
<comment type="similarity">
    <text evidence="7">Belongs to the binding-protein-dependent transport system permease family.</text>
</comment>
<feature type="transmembrane region" description="Helical" evidence="7">
    <location>
        <begin position="177"/>
        <end position="198"/>
    </location>
</feature>
<feature type="transmembrane region" description="Helical" evidence="7">
    <location>
        <begin position="135"/>
        <end position="157"/>
    </location>
</feature>